<name>A0A0V0XTH9_TRIPS</name>
<feature type="region of interest" description="Disordered" evidence="1">
    <location>
        <begin position="64"/>
        <end position="96"/>
    </location>
</feature>
<organism evidence="3 4">
    <name type="scientific">Trichinella pseudospiralis</name>
    <name type="common">Parasitic roundworm</name>
    <dbReference type="NCBI Taxonomy" id="6337"/>
    <lineage>
        <taxon>Eukaryota</taxon>
        <taxon>Metazoa</taxon>
        <taxon>Ecdysozoa</taxon>
        <taxon>Nematoda</taxon>
        <taxon>Enoplea</taxon>
        <taxon>Dorylaimia</taxon>
        <taxon>Trichinellida</taxon>
        <taxon>Trichinellidae</taxon>
        <taxon>Trichinella</taxon>
    </lineage>
</organism>
<evidence type="ECO:0000313" key="3">
    <source>
        <dbReference type="EMBL" id="KRX91287.1"/>
    </source>
</evidence>
<evidence type="ECO:0000256" key="1">
    <source>
        <dbReference type="SAM" id="MobiDB-lite"/>
    </source>
</evidence>
<dbReference type="AlphaFoldDB" id="A0A0V0XTH9"/>
<gene>
    <name evidence="2" type="ORF">T4E_2318</name>
    <name evidence="3" type="ORF">T4E_2726</name>
</gene>
<reference evidence="3 4" key="1">
    <citation type="submission" date="2015-01" db="EMBL/GenBank/DDBJ databases">
        <title>Evolution of Trichinella species and genotypes.</title>
        <authorList>
            <person name="Korhonen P.K."/>
            <person name="Edoardo P."/>
            <person name="Giuseppe L.R."/>
            <person name="Gasser R.B."/>
        </authorList>
    </citation>
    <scope>NUCLEOTIDE SEQUENCE [LARGE SCALE GENOMIC DNA]</scope>
    <source>
        <strain evidence="3">ISS141</strain>
    </source>
</reference>
<accession>A0A0V0XTH9</accession>
<evidence type="ECO:0000313" key="4">
    <source>
        <dbReference type="Proteomes" id="UP000054815"/>
    </source>
</evidence>
<sequence>MVLFGQIVYILTEFVIDHLCRQGKVNEEEKGEDADDTKPIFRVHLEEQEMRRDMEVKKIIVKTRTTGSGSRMTRSRSRTARSRSIEDRRYAVPRGS</sequence>
<evidence type="ECO:0000313" key="2">
    <source>
        <dbReference type="EMBL" id="KRX86146.1"/>
    </source>
</evidence>
<comment type="caution">
    <text evidence="3">The sequence shown here is derived from an EMBL/GenBank/DDBJ whole genome shotgun (WGS) entry which is preliminary data.</text>
</comment>
<dbReference type="EMBL" id="JYDU01000452">
    <property type="protein sequence ID" value="KRX86146.1"/>
    <property type="molecule type" value="Genomic_DNA"/>
</dbReference>
<dbReference type="Proteomes" id="UP000054815">
    <property type="component" value="Unassembled WGS sequence"/>
</dbReference>
<proteinExistence type="predicted"/>
<protein>
    <submittedName>
        <fullName evidence="3">Uncharacterized protein</fullName>
    </submittedName>
</protein>
<dbReference type="EMBL" id="JYDU01000141">
    <property type="protein sequence ID" value="KRX91287.1"/>
    <property type="molecule type" value="Genomic_DNA"/>
</dbReference>